<name>Q7MJK9_VIBVY</name>
<accession>Q7MJK9</accession>
<reference evidence="1 2" key="1">
    <citation type="journal article" date="2003" name="Genome Res.">
        <title>Comparative genome analysis of Vibrio vulnificus, a marine pathogen.</title>
        <authorList>
            <person name="Chen C.Y."/>
            <person name="Wu K.M."/>
            <person name="Chang Y.C."/>
            <person name="Chang C.H."/>
            <person name="Tsai H.C."/>
            <person name="Liao T.L."/>
            <person name="Liu Y.M."/>
            <person name="Chen H.J."/>
            <person name="Shen A.B."/>
            <person name="Li J.C."/>
            <person name="Su T.L."/>
            <person name="Shao C.P."/>
            <person name="Lee C.T."/>
            <person name="Hor L.I."/>
            <person name="Tsai S.F."/>
        </authorList>
    </citation>
    <scope>NUCLEOTIDE SEQUENCE [LARGE SCALE GENOMIC DNA]</scope>
    <source>
        <strain evidence="1 2">YJ016</strain>
    </source>
</reference>
<dbReference type="AlphaFoldDB" id="Q7MJK9"/>
<dbReference type="Proteomes" id="UP000002675">
    <property type="component" value="Chromosome I"/>
</dbReference>
<sequence>MMKTVKEKDAQKQIMEILLQLNVIEATKVLSAICRSLGQEGLNFQKRNSRKTKVELDREVYEFIMSQDLEFITQKDVLVACVEKFGKERAPSRTGLSRALKKIQNQKAYLR</sequence>
<protein>
    <submittedName>
        <fullName evidence="1">Uncharacterized protein</fullName>
    </submittedName>
</protein>
<dbReference type="EMBL" id="BA000037">
    <property type="protein sequence ID" value="BAC94916.1"/>
    <property type="molecule type" value="Genomic_DNA"/>
</dbReference>
<dbReference type="KEGG" id="vvy:VV2152"/>
<evidence type="ECO:0000313" key="2">
    <source>
        <dbReference type="Proteomes" id="UP000002675"/>
    </source>
</evidence>
<proteinExistence type="predicted"/>
<evidence type="ECO:0000313" key="1">
    <source>
        <dbReference type="EMBL" id="BAC94916.1"/>
    </source>
</evidence>
<organism evidence="1 2">
    <name type="scientific">Vibrio vulnificus (strain YJ016)</name>
    <dbReference type="NCBI Taxonomy" id="196600"/>
    <lineage>
        <taxon>Bacteria</taxon>
        <taxon>Pseudomonadati</taxon>
        <taxon>Pseudomonadota</taxon>
        <taxon>Gammaproteobacteria</taxon>
        <taxon>Vibrionales</taxon>
        <taxon>Vibrionaceae</taxon>
        <taxon>Vibrio</taxon>
    </lineage>
</organism>
<dbReference type="HOGENOM" id="CLU_2157305_0_0_6"/>
<gene>
    <name evidence="1" type="ordered locus">VV2152</name>
</gene>